<dbReference type="AlphaFoldDB" id="A0A8J4XW66"/>
<keyword evidence="2" id="KW-0808">Transferase</keyword>
<dbReference type="EMBL" id="JACEEZ010019139">
    <property type="protein sequence ID" value="KAG0716033.1"/>
    <property type="molecule type" value="Genomic_DNA"/>
</dbReference>
<gene>
    <name evidence="2" type="primary">LIN1_0</name>
    <name evidence="2" type="ORF">GWK47_001142</name>
</gene>
<feature type="signal peptide" evidence="1">
    <location>
        <begin position="1"/>
        <end position="18"/>
    </location>
</feature>
<sequence length="112" mass="12219">MLAYAGAALLALINSSWLAGHLPSAWKEADIQPIPKPREPTRPPPISLMSCTAKTVERMVLARLQWRLVGLHPHIFAFTTGVGTFNNVMGQVNNRPAVAGFLDLEKAFEDVA</sequence>
<reference evidence="2" key="1">
    <citation type="submission" date="2020-07" db="EMBL/GenBank/DDBJ databases">
        <title>The High-quality genome of the commercially important snow crab, Chionoecetes opilio.</title>
        <authorList>
            <person name="Jeong J.-H."/>
            <person name="Ryu S."/>
        </authorList>
    </citation>
    <scope>NUCLEOTIDE SEQUENCE</scope>
    <source>
        <strain evidence="2">MADBK_172401_WGS</strain>
        <tissue evidence="2">Digestive gland</tissue>
    </source>
</reference>
<dbReference type="OrthoDB" id="6381015at2759"/>
<evidence type="ECO:0000313" key="3">
    <source>
        <dbReference type="Proteomes" id="UP000770661"/>
    </source>
</evidence>
<keyword evidence="3" id="KW-1185">Reference proteome</keyword>
<comment type="caution">
    <text evidence="2">The sequence shown here is derived from an EMBL/GenBank/DDBJ whole genome shotgun (WGS) entry which is preliminary data.</text>
</comment>
<accession>A0A8J4XW66</accession>
<evidence type="ECO:0000256" key="1">
    <source>
        <dbReference type="SAM" id="SignalP"/>
    </source>
</evidence>
<evidence type="ECO:0000313" key="2">
    <source>
        <dbReference type="EMBL" id="KAG0716033.1"/>
    </source>
</evidence>
<protein>
    <submittedName>
        <fullName evidence="2">LINE-1 reverse transcriptase</fullName>
    </submittedName>
</protein>
<organism evidence="2 3">
    <name type="scientific">Chionoecetes opilio</name>
    <name type="common">Atlantic snow crab</name>
    <name type="synonym">Cancer opilio</name>
    <dbReference type="NCBI Taxonomy" id="41210"/>
    <lineage>
        <taxon>Eukaryota</taxon>
        <taxon>Metazoa</taxon>
        <taxon>Ecdysozoa</taxon>
        <taxon>Arthropoda</taxon>
        <taxon>Crustacea</taxon>
        <taxon>Multicrustacea</taxon>
        <taxon>Malacostraca</taxon>
        <taxon>Eumalacostraca</taxon>
        <taxon>Eucarida</taxon>
        <taxon>Decapoda</taxon>
        <taxon>Pleocyemata</taxon>
        <taxon>Brachyura</taxon>
        <taxon>Eubrachyura</taxon>
        <taxon>Majoidea</taxon>
        <taxon>Majidae</taxon>
        <taxon>Chionoecetes</taxon>
    </lineage>
</organism>
<keyword evidence="1" id="KW-0732">Signal</keyword>
<feature type="chain" id="PRO_5035147848" evidence="1">
    <location>
        <begin position="19"/>
        <end position="112"/>
    </location>
</feature>
<dbReference type="Proteomes" id="UP000770661">
    <property type="component" value="Unassembled WGS sequence"/>
</dbReference>
<dbReference type="PANTHER" id="PTHR19446">
    <property type="entry name" value="REVERSE TRANSCRIPTASES"/>
    <property type="match status" value="1"/>
</dbReference>
<keyword evidence="2" id="KW-0695">RNA-directed DNA polymerase</keyword>
<keyword evidence="2" id="KW-0548">Nucleotidyltransferase</keyword>
<dbReference type="GO" id="GO:0003964">
    <property type="term" value="F:RNA-directed DNA polymerase activity"/>
    <property type="evidence" value="ECO:0007669"/>
    <property type="project" value="UniProtKB-KW"/>
</dbReference>
<name>A0A8J4XW66_CHIOP</name>
<proteinExistence type="predicted"/>